<reference evidence="2 3" key="1">
    <citation type="submission" date="2023-12" db="EMBL/GenBank/DDBJ databases">
        <title>Genome sequencing and assembly of bacterial species from a model synthetic community.</title>
        <authorList>
            <person name="Hogle S.L."/>
        </authorList>
    </citation>
    <scope>NUCLEOTIDE SEQUENCE [LARGE SCALE GENOMIC DNA]</scope>
    <source>
        <strain evidence="2 3">HAMBI 2494</strain>
    </source>
</reference>
<keyword evidence="3" id="KW-1185">Reference proteome</keyword>
<evidence type="ECO:0000256" key="1">
    <source>
        <dbReference type="SAM" id="Phobius"/>
    </source>
</evidence>
<dbReference type="RefSeq" id="WP_157977895.1">
    <property type="nucleotide sequence ID" value="NZ_CP139965.1"/>
</dbReference>
<proteinExistence type="predicted"/>
<evidence type="ECO:0000313" key="2">
    <source>
        <dbReference type="EMBL" id="WQD75681.1"/>
    </source>
</evidence>
<feature type="transmembrane region" description="Helical" evidence="1">
    <location>
        <begin position="31"/>
        <end position="53"/>
    </location>
</feature>
<keyword evidence="1" id="KW-0472">Membrane</keyword>
<dbReference type="EMBL" id="CP139965">
    <property type="protein sequence ID" value="WQD75681.1"/>
    <property type="molecule type" value="Genomic_DNA"/>
</dbReference>
<evidence type="ECO:0000313" key="3">
    <source>
        <dbReference type="Proteomes" id="UP001325479"/>
    </source>
</evidence>
<protein>
    <submittedName>
        <fullName evidence="2">Uncharacterized protein</fullName>
    </submittedName>
</protein>
<accession>A0ABZ0WE96</accession>
<keyword evidence="1" id="KW-0812">Transmembrane</keyword>
<organism evidence="2 3">
    <name type="scientific">Paraburkholderia kururiensis</name>
    <dbReference type="NCBI Taxonomy" id="984307"/>
    <lineage>
        <taxon>Bacteria</taxon>
        <taxon>Pseudomonadati</taxon>
        <taxon>Pseudomonadota</taxon>
        <taxon>Betaproteobacteria</taxon>
        <taxon>Burkholderiales</taxon>
        <taxon>Burkholderiaceae</taxon>
        <taxon>Paraburkholderia</taxon>
    </lineage>
</organism>
<dbReference type="Proteomes" id="UP001325479">
    <property type="component" value="Chromosome"/>
</dbReference>
<keyword evidence="1" id="KW-1133">Transmembrane helix</keyword>
<name>A0ABZ0WE96_9BURK</name>
<gene>
    <name evidence="2" type="ORF">U0042_16165</name>
</gene>
<sequence length="55" mass="5588">MNSSPIAQRAHSGAAVASAFHAGGDILMRKALGFAIVSSGFAVLIVQGVQHLLRG</sequence>